<proteinExistence type="predicted"/>
<dbReference type="Proteomes" id="UP000321393">
    <property type="component" value="Unassembled WGS sequence"/>
</dbReference>
<sequence length="132" mass="14379">MGAKRYLHFDLKAPRTRCSKKGLKSPSRGLQTSENDYYVKASEKERATLTIPEIEPPNDGDNLDGTHTTPSSPVSFDSLASRTRGALQKLAFRGQVSPIVEVSQEVGEDINEAKPNDTTPSSPVPTQLPKKA</sequence>
<dbReference type="AlphaFoldDB" id="A0A5A7SMV8"/>
<comment type="caution">
    <text evidence="2">The sequence shown here is derived from an EMBL/GenBank/DDBJ whole genome shotgun (WGS) entry which is preliminary data.</text>
</comment>
<evidence type="ECO:0000313" key="3">
    <source>
        <dbReference type="EMBL" id="TYJ96366.1"/>
    </source>
</evidence>
<protein>
    <submittedName>
        <fullName evidence="2">Uncharacterized protein</fullName>
    </submittedName>
</protein>
<organism evidence="2 4">
    <name type="scientific">Cucumis melo var. makuwa</name>
    <name type="common">Oriental melon</name>
    <dbReference type="NCBI Taxonomy" id="1194695"/>
    <lineage>
        <taxon>Eukaryota</taxon>
        <taxon>Viridiplantae</taxon>
        <taxon>Streptophyta</taxon>
        <taxon>Embryophyta</taxon>
        <taxon>Tracheophyta</taxon>
        <taxon>Spermatophyta</taxon>
        <taxon>Magnoliopsida</taxon>
        <taxon>eudicotyledons</taxon>
        <taxon>Gunneridae</taxon>
        <taxon>Pentapetalae</taxon>
        <taxon>rosids</taxon>
        <taxon>fabids</taxon>
        <taxon>Cucurbitales</taxon>
        <taxon>Cucurbitaceae</taxon>
        <taxon>Benincaseae</taxon>
        <taxon>Cucumis</taxon>
    </lineage>
</organism>
<reference evidence="4 5" key="1">
    <citation type="submission" date="2019-08" db="EMBL/GenBank/DDBJ databases">
        <title>Draft genome sequences of two oriental melons (Cucumis melo L. var makuwa).</title>
        <authorList>
            <person name="Kwon S.-Y."/>
        </authorList>
    </citation>
    <scope>NUCLEOTIDE SEQUENCE [LARGE SCALE GENOMIC DNA]</scope>
    <source>
        <strain evidence="5">cv. Chang Bougi</strain>
        <strain evidence="4">cv. SW 3</strain>
        <tissue evidence="2">Leaf</tissue>
    </source>
</reference>
<evidence type="ECO:0000256" key="1">
    <source>
        <dbReference type="SAM" id="MobiDB-lite"/>
    </source>
</evidence>
<dbReference type="EMBL" id="SSTD01019668">
    <property type="protein sequence ID" value="TYJ96366.1"/>
    <property type="molecule type" value="Genomic_DNA"/>
</dbReference>
<feature type="compositionally biased region" description="Polar residues" evidence="1">
    <location>
        <begin position="116"/>
        <end position="125"/>
    </location>
</feature>
<accession>A0A5A7SMV8</accession>
<gene>
    <name evidence="3" type="ORF">E5676_scaffold1159G00280</name>
    <name evidence="2" type="ORF">E6C27_scaffold219G002540</name>
</gene>
<dbReference type="Proteomes" id="UP000321947">
    <property type="component" value="Unassembled WGS sequence"/>
</dbReference>
<evidence type="ECO:0000313" key="5">
    <source>
        <dbReference type="Proteomes" id="UP000321947"/>
    </source>
</evidence>
<feature type="compositionally biased region" description="Polar residues" evidence="1">
    <location>
        <begin position="65"/>
        <end position="77"/>
    </location>
</feature>
<dbReference type="EMBL" id="SSTE01021801">
    <property type="protein sequence ID" value="KAA0032382.1"/>
    <property type="molecule type" value="Genomic_DNA"/>
</dbReference>
<feature type="region of interest" description="Disordered" evidence="1">
    <location>
        <begin position="47"/>
        <end position="77"/>
    </location>
</feature>
<evidence type="ECO:0000313" key="2">
    <source>
        <dbReference type="EMBL" id="KAA0032382.1"/>
    </source>
</evidence>
<evidence type="ECO:0000313" key="4">
    <source>
        <dbReference type="Proteomes" id="UP000321393"/>
    </source>
</evidence>
<name>A0A5A7SMV8_CUCMM</name>
<feature type="region of interest" description="Disordered" evidence="1">
    <location>
        <begin position="93"/>
        <end position="132"/>
    </location>
</feature>